<feature type="binding site" evidence="5">
    <location>
        <begin position="243"/>
        <end position="249"/>
    </location>
    <ligand>
        <name>S-adenosyl-L-methionine</name>
        <dbReference type="ChEBI" id="CHEBI:59789"/>
    </ligand>
</feature>
<evidence type="ECO:0000256" key="1">
    <source>
        <dbReference type="ARBA" id="ARBA00022603"/>
    </source>
</evidence>
<keyword evidence="3 5" id="KW-0949">S-adenosyl-L-methionine</keyword>
<keyword evidence="2 5" id="KW-0808">Transferase</keyword>
<evidence type="ECO:0000256" key="5">
    <source>
        <dbReference type="PROSITE-ProRule" id="PRU01023"/>
    </source>
</evidence>
<dbReference type="InterPro" id="IPR029063">
    <property type="entry name" value="SAM-dependent_MTases_sf"/>
</dbReference>
<evidence type="ECO:0000259" key="6">
    <source>
        <dbReference type="PROSITE" id="PS51686"/>
    </source>
</evidence>
<protein>
    <recommendedName>
        <fullName evidence="6">SAM-dependent MTase RsmB/NOP-type domain-containing protein</fullName>
    </recommendedName>
</protein>
<evidence type="ECO:0000313" key="8">
    <source>
        <dbReference type="Proteomes" id="UP000722121"/>
    </source>
</evidence>
<gene>
    <name evidence="7" type="ORF">JYU14_00580</name>
</gene>
<accession>A0ABS3AR39</accession>
<dbReference type="PANTHER" id="PTHR22807">
    <property type="entry name" value="NOP2 YEAST -RELATED NOL1/NOP2/FMU SUN DOMAIN-CONTAINING"/>
    <property type="match status" value="1"/>
</dbReference>
<dbReference type="PRINTS" id="PR02008">
    <property type="entry name" value="RCMTFAMILY"/>
</dbReference>
<reference evidence="7 8" key="1">
    <citation type="submission" date="2021-02" db="EMBL/GenBank/DDBJ databases">
        <title>Activity-based single-cell genomes from oceanic crustal fluid captures similar information to metagenomic and metatranscriptomic surveys with orders of magnitude less sampling.</title>
        <authorList>
            <person name="D'Angelo T.S."/>
            <person name="Orcutt B.N."/>
        </authorList>
    </citation>
    <scope>NUCLEOTIDE SEQUENCE [LARGE SCALE GENOMIC DNA]</scope>
    <source>
        <strain evidence="7">AH-315-G07</strain>
    </source>
</reference>
<dbReference type="InterPro" id="IPR006027">
    <property type="entry name" value="NusB_RsmB_TIM44"/>
</dbReference>
<dbReference type="SUPFAM" id="SSF53335">
    <property type="entry name" value="S-adenosyl-L-methionine-dependent methyltransferases"/>
    <property type="match status" value="1"/>
</dbReference>
<dbReference type="InterPro" id="IPR049560">
    <property type="entry name" value="MeTrfase_RsmB-F_NOP2_cat"/>
</dbReference>
<name>A0ABS3AR39_9BACT</name>
<proteinExistence type="inferred from homology"/>
<dbReference type="Gene3D" id="1.10.940.10">
    <property type="entry name" value="NusB-like"/>
    <property type="match status" value="1"/>
</dbReference>
<keyword evidence="1 5" id="KW-0489">Methyltransferase</keyword>
<comment type="caution">
    <text evidence="5">Lacks conserved residue(s) required for the propagation of feature annotation.</text>
</comment>
<evidence type="ECO:0000313" key="7">
    <source>
        <dbReference type="EMBL" id="MBN4066564.1"/>
    </source>
</evidence>
<feature type="binding site" evidence="5">
    <location>
        <position position="308"/>
    </location>
    <ligand>
        <name>S-adenosyl-L-methionine</name>
        <dbReference type="ChEBI" id="CHEBI:59789"/>
    </ligand>
</feature>
<feature type="domain" description="SAM-dependent MTase RsmB/NOP-type" evidence="6">
    <location>
        <begin position="132"/>
        <end position="410"/>
    </location>
</feature>
<keyword evidence="4 5" id="KW-0694">RNA-binding</keyword>
<sequence>MAPSARLAACHALHYFLQNENFIEESLGRWKTLHTPKEVDFRLAFEIASGTVRRKRSLEYGLQGLAKRNSLKLENKKKALLYTALYQLWFLDRIPAYAVVAESVDLAKKLFHTSFASFVNAILRKASSQPITLPATTTPEGLGIHYSYPNWFVEELLRTLPHENVISILAAQNTPPPLMATLLQKNDATKDPLPFTNMPLSDLNTIENPYHSPLLYIQNITQATLTGKLCQKMDAPKTALDICAAPGGKAILLHAAFPQTTIHANDANAKRMIRLQENLTKFHINALLTTIRGEDYPEERKYNLVIVDAPCSNSGVLAKCPEARWRLNKQNIDALQRTQVALLKKAARLLHNGGKIWYLTCSILAQENEAIIEQTCNSENLTITKGPYTQTPNAEGWEGGFACELSSRVE</sequence>
<dbReference type="InterPro" id="IPR023267">
    <property type="entry name" value="RCMT"/>
</dbReference>
<evidence type="ECO:0000256" key="3">
    <source>
        <dbReference type="ARBA" id="ARBA00022691"/>
    </source>
</evidence>
<dbReference type="Proteomes" id="UP000722121">
    <property type="component" value="Unassembled WGS sequence"/>
</dbReference>
<dbReference type="Gene3D" id="3.40.50.150">
    <property type="entry name" value="Vaccinia Virus protein VP39"/>
    <property type="match status" value="1"/>
</dbReference>
<evidence type="ECO:0000256" key="2">
    <source>
        <dbReference type="ARBA" id="ARBA00022679"/>
    </source>
</evidence>
<dbReference type="InterPro" id="IPR035926">
    <property type="entry name" value="NusB-like_sf"/>
</dbReference>
<dbReference type="SUPFAM" id="SSF48013">
    <property type="entry name" value="NusB-like"/>
    <property type="match status" value="1"/>
</dbReference>
<feature type="binding site" evidence="5">
    <location>
        <position position="266"/>
    </location>
    <ligand>
        <name>S-adenosyl-L-methionine</name>
        <dbReference type="ChEBI" id="CHEBI:59789"/>
    </ligand>
</feature>
<dbReference type="Pfam" id="PF01189">
    <property type="entry name" value="Methyltr_RsmB-F"/>
    <property type="match status" value="1"/>
</dbReference>
<feature type="active site" description="Nucleophile" evidence="5">
    <location>
        <position position="361"/>
    </location>
</feature>
<organism evidence="7 8">
    <name type="scientific">Simkania negevensis</name>
    <dbReference type="NCBI Taxonomy" id="83561"/>
    <lineage>
        <taxon>Bacteria</taxon>
        <taxon>Pseudomonadati</taxon>
        <taxon>Chlamydiota</taxon>
        <taxon>Chlamydiia</taxon>
        <taxon>Parachlamydiales</taxon>
        <taxon>Simkaniaceae</taxon>
        <taxon>Simkania</taxon>
    </lineage>
</organism>
<comment type="caution">
    <text evidence="7">The sequence shown here is derived from an EMBL/GenBank/DDBJ whole genome shotgun (WGS) entry which is preliminary data.</text>
</comment>
<comment type="similarity">
    <text evidence="5">Belongs to the class I-like SAM-binding methyltransferase superfamily. RsmB/NOP family.</text>
</comment>
<dbReference type="Pfam" id="PF01029">
    <property type="entry name" value="NusB"/>
    <property type="match status" value="1"/>
</dbReference>
<keyword evidence="8" id="KW-1185">Reference proteome</keyword>
<dbReference type="PANTHER" id="PTHR22807:SF53">
    <property type="entry name" value="RIBOSOMAL RNA SMALL SUBUNIT METHYLTRANSFERASE B-RELATED"/>
    <property type="match status" value="1"/>
</dbReference>
<dbReference type="EMBL" id="JAFITR010000006">
    <property type="protein sequence ID" value="MBN4066564.1"/>
    <property type="molecule type" value="Genomic_DNA"/>
</dbReference>
<evidence type="ECO:0000256" key="4">
    <source>
        <dbReference type="ARBA" id="ARBA00022884"/>
    </source>
</evidence>
<dbReference type="PROSITE" id="PS51686">
    <property type="entry name" value="SAM_MT_RSMB_NOP"/>
    <property type="match status" value="1"/>
</dbReference>
<dbReference type="CDD" id="cd02440">
    <property type="entry name" value="AdoMet_MTases"/>
    <property type="match status" value="1"/>
</dbReference>
<dbReference type="InterPro" id="IPR001678">
    <property type="entry name" value="MeTrfase_RsmB-F_NOP2_dom"/>
</dbReference>